<reference evidence="5" key="1">
    <citation type="journal article" date="2019" name="Int. J. Syst. Evol. Microbiol.">
        <title>The Global Catalogue of Microorganisms (GCM) 10K type strain sequencing project: providing services to taxonomists for standard genome sequencing and annotation.</title>
        <authorList>
            <consortium name="The Broad Institute Genomics Platform"/>
            <consortium name="The Broad Institute Genome Sequencing Center for Infectious Disease"/>
            <person name="Wu L."/>
            <person name="Ma J."/>
        </authorList>
    </citation>
    <scope>NUCLEOTIDE SEQUENCE [LARGE SCALE GENOMIC DNA]</scope>
    <source>
        <strain evidence="5">CGMCC 1.15053</strain>
    </source>
</reference>
<evidence type="ECO:0000313" key="5">
    <source>
        <dbReference type="Proteomes" id="UP001595979"/>
    </source>
</evidence>
<keyword evidence="1" id="KW-0802">TPR repeat</keyword>
<protein>
    <recommendedName>
        <fullName evidence="6">Tetratricopeptide TPR_2 repeat protein</fullName>
    </recommendedName>
</protein>
<feature type="transmembrane region" description="Helical" evidence="2">
    <location>
        <begin position="675"/>
        <end position="700"/>
    </location>
</feature>
<name>A0ABW1DKZ5_9DEIO</name>
<dbReference type="Proteomes" id="UP001595979">
    <property type="component" value="Unassembled WGS sequence"/>
</dbReference>
<dbReference type="SUPFAM" id="SSF48452">
    <property type="entry name" value="TPR-like"/>
    <property type="match status" value="1"/>
</dbReference>
<keyword evidence="3" id="KW-0732">Signal</keyword>
<comment type="caution">
    <text evidence="4">The sequence shown here is derived from an EMBL/GenBank/DDBJ whole genome shotgun (WGS) entry which is preliminary data.</text>
</comment>
<evidence type="ECO:0000256" key="1">
    <source>
        <dbReference type="PROSITE-ProRule" id="PRU00339"/>
    </source>
</evidence>
<dbReference type="InterPro" id="IPR011990">
    <property type="entry name" value="TPR-like_helical_dom_sf"/>
</dbReference>
<feature type="transmembrane region" description="Helical" evidence="2">
    <location>
        <begin position="398"/>
        <end position="417"/>
    </location>
</feature>
<dbReference type="RefSeq" id="WP_380048802.1">
    <property type="nucleotide sequence ID" value="NZ_JBHSOH010000009.1"/>
</dbReference>
<keyword evidence="2" id="KW-1133">Transmembrane helix</keyword>
<dbReference type="PROSITE" id="PS50005">
    <property type="entry name" value="TPR"/>
    <property type="match status" value="1"/>
</dbReference>
<organism evidence="4 5">
    <name type="scientific">Deinococcus petrolearius</name>
    <dbReference type="NCBI Taxonomy" id="1751295"/>
    <lineage>
        <taxon>Bacteria</taxon>
        <taxon>Thermotogati</taxon>
        <taxon>Deinococcota</taxon>
        <taxon>Deinococci</taxon>
        <taxon>Deinococcales</taxon>
        <taxon>Deinococcaceae</taxon>
        <taxon>Deinococcus</taxon>
    </lineage>
</organism>
<dbReference type="InterPro" id="IPR019734">
    <property type="entry name" value="TPR_rpt"/>
</dbReference>
<keyword evidence="5" id="KW-1185">Reference proteome</keyword>
<accession>A0ABW1DKZ5</accession>
<feature type="signal peptide" evidence="3">
    <location>
        <begin position="1"/>
        <end position="27"/>
    </location>
</feature>
<evidence type="ECO:0008006" key="6">
    <source>
        <dbReference type="Google" id="ProtNLM"/>
    </source>
</evidence>
<feature type="transmembrane region" description="Helical" evidence="2">
    <location>
        <begin position="585"/>
        <end position="605"/>
    </location>
</feature>
<evidence type="ECO:0000256" key="3">
    <source>
        <dbReference type="SAM" id="SignalP"/>
    </source>
</evidence>
<dbReference type="EMBL" id="JBHSOH010000009">
    <property type="protein sequence ID" value="MFC5848598.1"/>
    <property type="molecule type" value="Genomic_DNA"/>
</dbReference>
<evidence type="ECO:0000256" key="2">
    <source>
        <dbReference type="SAM" id="Phobius"/>
    </source>
</evidence>
<dbReference type="Gene3D" id="1.25.40.10">
    <property type="entry name" value="Tetratricopeptide repeat domain"/>
    <property type="match status" value="2"/>
</dbReference>
<gene>
    <name evidence="4" type="ORF">ACFPQ6_09775</name>
</gene>
<sequence length="710" mass="75045">MRRGRWRSLAGAALAAGPLLLGTVAGADAVLDGRTLRFEEGERVVWQRDFAPELGPLTAPVTFGGDVYVGVGPVVYALTPDGQMVGRADLPGTVSSLDSSGGVLRVSTQEEDYTERFTLGAPQNLSLPVQERVVFPPDPAVTGWLAAAADRVPAAEVPRAARQDPANPFLLLRAARLAGDAGDSYAALSGVRRALDLTLPFPVWTQLAARLDAAGFSAAATLALDRARRDAAARGLDPELPVSRAALYAYGNPSNYVSILLDQGRLGRAETWMSHLRELSPRFEGAGALYLRYAGLLEAQGRVGEAEEWRQFTRSLREGSLYNLGPDDTLVIRDVARLTALALLLALGAALLTLLARAWRVQGEDTRAYGGRLRSVWHRPLTRARLGFLSYASFGERLVVALLGAALLTALGGWQWANQTGRGLSAPALNIGTYGGGWYDARVGDLNLRPGPDAALLTGLNAQLNGDGAAARDAYAQAGDDACALNNLGVIAQARDDAAQARELYRSALATQPDLAAPAYNLGLNPTVPGTLFQRTYRRGEPRLCYPDRRILARAVSGDLSATLARDLRRPLDLLGAGDASPTRLGAAVLASLLGLGVLGLLLLVPRAATEARLGRPAAYRLLALLLPGSSLLGGAWGGVLLLTWALALAGLSPLGGLIRFAELPSPATPAVRGALISVLVLSYAVNLLAVLLVEASVLAQRRQERREQG</sequence>
<feature type="transmembrane region" description="Helical" evidence="2">
    <location>
        <begin position="625"/>
        <end position="655"/>
    </location>
</feature>
<keyword evidence="2" id="KW-0472">Membrane</keyword>
<feature type="transmembrane region" description="Helical" evidence="2">
    <location>
        <begin position="338"/>
        <end position="359"/>
    </location>
</feature>
<keyword evidence="2" id="KW-0812">Transmembrane</keyword>
<evidence type="ECO:0000313" key="4">
    <source>
        <dbReference type="EMBL" id="MFC5848598.1"/>
    </source>
</evidence>
<feature type="chain" id="PRO_5045063372" description="Tetratricopeptide TPR_2 repeat protein" evidence="3">
    <location>
        <begin position="28"/>
        <end position="710"/>
    </location>
</feature>
<feature type="repeat" description="TPR" evidence="1">
    <location>
        <begin position="482"/>
        <end position="515"/>
    </location>
</feature>
<proteinExistence type="predicted"/>